<name>A0A0A9BE91_ARUDO</name>
<sequence length="55" mass="6513">MSMHACTYQDTNTHKSSHLTPTYTFYLYMFIHLYTEPTLLTLSHRMHTHLASPIQ</sequence>
<accession>A0A0A9BE91</accession>
<dbReference type="EMBL" id="GBRH01236269">
    <property type="protein sequence ID" value="JAD61626.1"/>
    <property type="molecule type" value="Transcribed_RNA"/>
</dbReference>
<evidence type="ECO:0000313" key="1">
    <source>
        <dbReference type="EMBL" id="JAD61626.1"/>
    </source>
</evidence>
<dbReference type="AlphaFoldDB" id="A0A0A9BE91"/>
<proteinExistence type="predicted"/>
<organism evidence="1">
    <name type="scientific">Arundo donax</name>
    <name type="common">Giant reed</name>
    <name type="synonym">Donax arundinaceus</name>
    <dbReference type="NCBI Taxonomy" id="35708"/>
    <lineage>
        <taxon>Eukaryota</taxon>
        <taxon>Viridiplantae</taxon>
        <taxon>Streptophyta</taxon>
        <taxon>Embryophyta</taxon>
        <taxon>Tracheophyta</taxon>
        <taxon>Spermatophyta</taxon>
        <taxon>Magnoliopsida</taxon>
        <taxon>Liliopsida</taxon>
        <taxon>Poales</taxon>
        <taxon>Poaceae</taxon>
        <taxon>PACMAD clade</taxon>
        <taxon>Arundinoideae</taxon>
        <taxon>Arundineae</taxon>
        <taxon>Arundo</taxon>
    </lineage>
</organism>
<reference evidence="1" key="2">
    <citation type="journal article" date="2015" name="Data Brief">
        <title>Shoot transcriptome of the giant reed, Arundo donax.</title>
        <authorList>
            <person name="Barrero R.A."/>
            <person name="Guerrero F.D."/>
            <person name="Moolhuijzen P."/>
            <person name="Goolsby J.A."/>
            <person name="Tidwell J."/>
            <person name="Bellgard S.E."/>
            <person name="Bellgard M.I."/>
        </authorList>
    </citation>
    <scope>NUCLEOTIDE SEQUENCE</scope>
    <source>
        <tissue evidence="1">Shoot tissue taken approximately 20 cm above the soil surface</tissue>
    </source>
</reference>
<reference evidence="1" key="1">
    <citation type="submission" date="2014-09" db="EMBL/GenBank/DDBJ databases">
        <authorList>
            <person name="Magalhaes I.L.F."/>
            <person name="Oliveira U."/>
            <person name="Santos F.R."/>
            <person name="Vidigal T.H.D.A."/>
            <person name="Brescovit A.D."/>
            <person name="Santos A.J."/>
        </authorList>
    </citation>
    <scope>NUCLEOTIDE SEQUENCE</scope>
    <source>
        <tissue evidence="1">Shoot tissue taken approximately 20 cm above the soil surface</tissue>
    </source>
</reference>
<protein>
    <submittedName>
        <fullName evidence="1">Uncharacterized protein</fullName>
    </submittedName>
</protein>